<keyword evidence="2" id="KW-0645">Protease</keyword>
<dbReference type="GO" id="GO:0071555">
    <property type="term" value="P:cell wall organization"/>
    <property type="evidence" value="ECO:0007669"/>
    <property type="project" value="UniProtKB-KW"/>
</dbReference>
<dbReference type="Pfam" id="PF01427">
    <property type="entry name" value="Peptidase_M15"/>
    <property type="match status" value="1"/>
</dbReference>
<dbReference type="AlphaFoldDB" id="A0A1I7EJF2"/>
<keyword evidence="3" id="KW-0479">Metal-binding</keyword>
<dbReference type="EMBL" id="FPBH01000024">
    <property type="protein sequence ID" value="SFU24063.1"/>
    <property type="molecule type" value="Genomic_DNA"/>
</dbReference>
<evidence type="ECO:0000256" key="8">
    <source>
        <dbReference type="ARBA" id="ARBA00023316"/>
    </source>
</evidence>
<dbReference type="GO" id="GO:0160237">
    <property type="term" value="F:D-Ala-D-Ala dipeptidase activity"/>
    <property type="evidence" value="ECO:0007669"/>
    <property type="project" value="UniProtKB-EC"/>
</dbReference>
<accession>A0A1I7EJF2</accession>
<evidence type="ECO:0000256" key="6">
    <source>
        <dbReference type="ARBA" id="ARBA00022997"/>
    </source>
</evidence>
<keyword evidence="6" id="KW-0224">Dipeptidase</keyword>
<keyword evidence="5" id="KW-0862">Zinc</keyword>
<evidence type="ECO:0000313" key="10">
    <source>
        <dbReference type="Proteomes" id="UP000198844"/>
    </source>
</evidence>
<evidence type="ECO:0000256" key="2">
    <source>
        <dbReference type="ARBA" id="ARBA00022670"/>
    </source>
</evidence>
<evidence type="ECO:0000256" key="1">
    <source>
        <dbReference type="ARBA" id="ARBA00001362"/>
    </source>
</evidence>
<evidence type="ECO:0000256" key="3">
    <source>
        <dbReference type="ARBA" id="ARBA00022723"/>
    </source>
</evidence>
<keyword evidence="8" id="KW-0961">Cell wall biogenesis/degradation</keyword>
<keyword evidence="4" id="KW-0378">Hydrolase</keyword>
<dbReference type="CDD" id="cd14843">
    <property type="entry name" value="D-Ala-D-Ala_dipeptidase_like"/>
    <property type="match status" value="1"/>
</dbReference>
<dbReference type="GO" id="GO:0046872">
    <property type="term" value="F:metal ion binding"/>
    <property type="evidence" value="ECO:0007669"/>
    <property type="project" value="UniProtKB-KW"/>
</dbReference>
<dbReference type="SUPFAM" id="SSF55166">
    <property type="entry name" value="Hedgehog/DD-peptidase"/>
    <property type="match status" value="1"/>
</dbReference>
<dbReference type="InterPro" id="IPR000755">
    <property type="entry name" value="A_A_dipeptidase"/>
</dbReference>
<dbReference type="RefSeq" id="WP_167378492.1">
    <property type="nucleotide sequence ID" value="NZ_FPBH01000024.1"/>
</dbReference>
<name>A0A1I7EJF2_9BURK</name>
<gene>
    <name evidence="9" type="ORF">SAMN05192563_1024133</name>
</gene>
<reference evidence="9 10" key="1">
    <citation type="submission" date="2016-10" db="EMBL/GenBank/DDBJ databases">
        <authorList>
            <person name="de Groot N.N."/>
        </authorList>
    </citation>
    <scope>NUCLEOTIDE SEQUENCE [LARGE SCALE GENOMIC DNA]</scope>
    <source>
        <strain evidence="9 10">LMG 27731</strain>
    </source>
</reference>
<dbReference type="GO" id="GO:0006508">
    <property type="term" value="P:proteolysis"/>
    <property type="evidence" value="ECO:0007669"/>
    <property type="project" value="UniProtKB-KW"/>
</dbReference>
<dbReference type="Gene3D" id="3.30.1380.10">
    <property type="match status" value="1"/>
</dbReference>
<sequence length="247" mass="27550">MQPTPALKFLKKISMLTLADPKICQIPLIDNGERLIPLDGLNARIIVDSSKENADALAYELSFFIRETVGRKLVEAVLKIPDNYAFLVKESLRPQNLQALWFSEYLRSILEANPELPEGDAVALAARFVAPPSVAGHPTGGAVDLTLCDLRGYELDLGCAYDQDEKASNGACLSHFEQLSPEASKHRRILFKALGSVGFVNYPFEWWHWSYGDRYWAAVTEHPHALYGAVADCQQSRFARSSDNNRP</sequence>
<evidence type="ECO:0000256" key="5">
    <source>
        <dbReference type="ARBA" id="ARBA00022833"/>
    </source>
</evidence>
<organism evidence="9 10">
    <name type="scientific">Paraburkholderia aspalathi</name>
    <dbReference type="NCBI Taxonomy" id="1324617"/>
    <lineage>
        <taxon>Bacteria</taxon>
        <taxon>Pseudomonadati</taxon>
        <taxon>Pseudomonadota</taxon>
        <taxon>Betaproteobacteria</taxon>
        <taxon>Burkholderiales</taxon>
        <taxon>Burkholderiaceae</taxon>
        <taxon>Paraburkholderia</taxon>
    </lineage>
</organism>
<evidence type="ECO:0000313" key="9">
    <source>
        <dbReference type="EMBL" id="SFU24063.1"/>
    </source>
</evidence>
<dbReference type="PANTHER" id="PTHR43126">
    <property type="entry name" value="D-ALANYL-D-ALANINE DIPEPTIDASE"/>
    <property type="match status" value="1"/>
</dbReference>
<dbReference type="GO" id="GO:0008237">
    <property type="term" value="F:metallopeptidase activity"/>
    <property type="evidence" value="ECO:0007669"/>
    <property type="project" value="UniProtKB-KW"/>
</dbReference>
<dbReference type="Proteomes" id="UP000198844">
    <property type="component" value="Unassembled WGS sequence"/>
</dbReference>
<protein>
    <submittedName>
        <fullName evidence="9">D-alanyl-D-alanine dipeptidase</fullName>
    </submittedName>
</protein>
<evidence type="ECO:0000256" key="4">
    <source>
        <dbReference type="ARBA" id="ARBA00022801"/>
    </source>
</evidence>
<comment type="catalytic activity">
    <reaction evidence="1">
        <text>D-alanyl-D-alanine + H2O = 2 D-alanine</text>
        <dbReference type="Rhea" id="RHEA:20661"/>
        <dbReference type="ChEBI" id="CHEBI:15377"/>
        <dbReference type="ChEBI" id="CHEBI:57416"/>
        <dbReference type="ChEBI" id="CHEBI:57822"/>
        <dbReference type="EC" id="3.4.13.22"/>
    </reaction>
</comment>
<dbReference type="PANTHER" id="PTHR43126:SF2">
    <property type="entry name" value="D-ALANYL-D-ALANINE DIPEPTIDASE"/>
    <property type="match status" value="1"/>
</dbReference>
<dbReference type="InterPro" id="IPR009045">
    <property type="entry name" value="Zn_M74/Hedgehog-like"/>
</dbReference>
<keyword evidence="7" id="KW-0482">Metalloprotease</keyword>
<evidence type="ECO:0000256" key="7">
    <source>
        <dbReference type="ARBA" id="ARBA00023049"/>
    </source>
</evidence>
<proteinExistence type="predicted"/>